<sequence length="97" mass="11386">MKSDEMKTPPRQTPLLTQRVFLQSISSSSSDLKVGRRWIKCGVLELEISRGFGEKYKRTLEIISSYQFGYVKVGSFWIGYSPDWFWISLCWLRALRD</sequence>
<dbReference type="Proteomes" id="UP001234297">
    <property type="component" value="Chromosome 12"/>
</dbReference>
<accession>A0ACC2K2W6</accession>
<proteinExistence type="predicted"/>
<protein>
    <submittedName>
        <fullName evidence="1">Uncharacterized protein</fullName>
    </submittedName>
</protein>
<comment type="caution">
    <text evidence="1">The sequence shown here is derived from an EMBL/GenBank/DDBJ whole genome shotgun (WGS) entry which is preliminary data.</text>
</comment>
<dbReference type="EMBL" id="CM056820">
    <property type="protein sequence ID" value="KAJ8615458.1"/>
    <property type="molecule type" value="Genomic_DNA"/>
</dbReference>
<reference evidence="1 2" key="1">
    <citation type="journal article" date="2022" name="Hortic Res">
        <title>A haplotype resolved chromosomal level avocado genome allows analysis of novel avocado genes.</title>
        <authorList>
            <person name="Nath O."/>
            <person name="Fletcher S.J."/>
            <person name="Hayward A."/>
            <person name="Shaw L.M."/>
            <person name="Masouleh A.K."/>
            <person name="Furtado A."/>
            <person name="Henry R.J."/>
            <person name="Mitter N."/>
        </authorList>
    </citation>
    <scope>NUCLEOTIDE SEQUENCE [LARGE SCALE GENOMIC DNA]</scope>
    <source>
        <strain evidence="2">cv. Hass</strain>
    </source>
</reference>
<organism evidence="1 2">
    <name type="scientific">Persea americana</name>
    <name type="common">Avocado</name>
    <dbReference type="NCBI Taxonomy" id="3435"/>
    <lineage>
        <taxon>Eukaryota</taxon>
        <taxon>Viridiplantae</taxon>
        <taxon>Streptophyta</taxon>
        <taxon>Embryophyta</taxon>
        <taxon>Tracheophyta</taxon>
        <taxon>Spermatophyta</taxon>
        <taxon>Magnoliopsida</taxon>
        <taxon>Magnoliidae</taxon>
        <taxon>Laurales</taxon>
        <taxon>Lauraceae</taxon>
        <taxon>Persea</taxon>
    </lineage>
</organism>
<evidence type="ECO:0000313" key="1">
    <source>
        <dbReference type="EMBL" id="KAJ8615458.1"/>
    </source>
</evidence>
<evidence type="ECO:0000313" key="2">
    <source>
        <dbReference type="Proteomes" id="UP001234297"/>
    </source>
</evidence>
<name>A0ACC2K2W6_PERAE</name>
<keyword evidence="2" id="KW-1185">Reference proteome</keyword>
<gene>
    <name evidence="1" type="ORF">MRB53_034830</name>
</gene>